<proteinExistence type="predicted"/>
<organism evidence="2">
    <name type="scientific">marine sediment metagenome</name>
    <dbReference type="NCBI Taxonomy" id="412755"/>
    <lineage>
        <taxon>unclassified sequences</taxon>
        <taxon>metagenomes</taxon>
        <taxon>ecological metagenomes</taxon>
    </lineage>
</organism>
<comment type="caution">
    <text evidence="2">The sequence shown here is derived from an EMBL/GenBank/DDBJ whole genome shotgun (WGS) entry which is preliminary data.</text>
</comment>
<dbReference type="EMBL" id="BART01004618">
    <property type="protein sequence ID" value="GAG55097.1"/>
    <property type="molecule type" value="Genomic_DNA"/>
</dbReference>
<feature type="non-terminal residue" evidence="2">
    <location>
        <position position="41"/>
    </location>
</feature>
<evidence type="ECO:0000256" key="1">
    <source>
        <dbReference type="SAM" id="Phobius"/>
    </source>
</evidence>
<protein>
    <submittedName>
        <fullName evidence="2">Uncharacterized protein</fullName>
    </submittedName>
</protein>
<feature type="transmembrane region" description="Helical" evidence="1">
    <location>
        <begin position="12"/>
        <end position="33"/>
    </location>
</feature>
<dbReference type="AlphaFoldDB" id="X0Z9W8"/>
<reference evidence="2" key="1">
    <citation type="journal article" date="2014" name="Front. Microbiol.">
        <title>High frequency of phylogenetically diverse reductive dehalogenase-homologous genes in deep subseafloor sedimentary metagenomes.</title>
        <authorList>
            <person name="Kawai M."/>
            <person name="Futagami T."/>
            <person name="Toyoda A."/>
            <person name="Takaki Y."/>
            <person name="Nishi S."/>
            <person name="Hori S."/>
            <person name="Arai W."/>
            <person name="Tsubouchi T."/>
            <person name="Morono Y."/>
            <person name="Uchiyama I."/>
            <person name="Ito T."/>
            <person name="Fujiyama A."/>
            <person name="Inagaki F."/>
            <person name="Takami H."/>
        </authorList>
    </citation>
    <scope>NUCLEOTIDE SEQUENCE</scope>
    <source>
        <strain evidence="2">Expedition CK06-06</strain>
    </source>
</reference>
<gene>
    <name evidence="2" type="ORF">S01H4_11434</name>
</gene>
<accession>X0Z9W8</accession>
<keyword evidence="1" id="KW-0472">Membrane</keyword>
<name>X0Z9W8_9ZZZZ</name>
<keyword evidence="1" id="KW-1133">Transmembrane helix</keyword>
<keyword evidence="1" id="KW-0812">Transmembrane</keyword>
<evidence type="ECO:0000313" key="2">
    <source>
        <dbReference type="EMBL" id="GAG55097.1"/>
    </source>
</evidence>
<sequence length="41" mass="4500">MKVKDAIEILRPLNCLMGSLTVIIGILNTRIGINTSTLIFN</sequence>